<feature type="transmembrane region" description="Helical" evidence="1">
    <location>
        <begin position="18"/>
        <end position="38"/>
    </location>
</feature>
<evidence type="ECO:0000256" key="1">
    <source>
        <dbReference type="SAM" id="Phobius"/>
    </source>
</evidence>
<evidence type="ECO:0000313" key="2">
    <source>
        <dbReference type="EMBL" id="GAA0478905.1"/>
    </source>
</evidence>
<name>A0AAV3SLH0_HALDO</name>
<evidence type="ECO:0000313" key="5">
    <source>
        <dbReference type="Proteomes" id="UP001500962"/>
    </source>
</evidence>
<dbReference type="Proteomes" id="UP001500962">
    <property type="component" value="Unassembled WGS sequence"/>
</dbReference>
<sequence length="46" mass="4934">MDGVAALVEALVRTFGPFVIPATVFVIGLAGYGLLFVLNHWLDSRS</sequence>
<evidence type="ECO:0000313" key="3">
    <source>
        <dbReference type="EMBL" id="UOO94972.1"/>
    </source>
</evidence>
<reference evidence="3" key="2">
    <citation type="submission" date="2022-04" db="EMBL/GenBank/DDBJ databases">
        <title>Sequencing and genomic assembly of Halococcus dombrowskii.</title>
        <authorList>
            <person name="Lim S.W."/>
            <person name="MacLea K.S."/>
        </authorList>
    </citation>
    <scope>NUCLEOTIDE SEQUENCE</scope>
    <source>
        <strain evidence="3">H4</strain>
    </source>
</reference>
<keyword evidence="1" id="KW-1133">Transmembrane helix</keyword>
<dbReference type="KEGG" id="hdo:MUK72_13500"/>
<keyword evidence="4" id="KW-1185">Reference proteome</keyword>
<dbReference type="EMBL" id="BAAADN010000096">
    <property type="protein sequence ID" value="GAA0478905.1"/>
    <property type="molecule type" value="Genomic_DNA"/>
</dbReference>
<dbReference type="EMBL" id="CP095005">
    <property type="protein sequence ID" value="UOO94972.1"/>
    <property type="molecule type" value="Genomic_DNA"/>
</dbReference>
<gene>
    <name evidence="2" type="ORF">GCM10008985_38870</name>
    <name evidence="3" type="ORF">MUK72_13500</name>
</gene>
<reference evidence="2" key="3">
    <citation type="submission" date="2023-12" db="EMBL/GenBank/DDBJ databases">
        <authorList>
            <person name="Sun Q."/>
            <person name="Inoue M."/>
        </authorList>
    </citation>
    <scope>NUCLEOTIDE SEQUENCE</scope>
    <source>
        <strain evidence="2">JCM 12289</strain>
    </source>
</reference>
<organism evidence="2 5">
    <name type="scientific">Halococcus dombrowskii</name>
    <dbReference type="NCBI Taxonomy" id="179637"/>
    <lineage>
        <taxon>Archaea</taxon>
        <taxon>Methanobacteriati</taxon>
        <taxon>Methanobacteriota</taxon>
        <taxon>Stenosarchaea group</taxon>
        <taxon>Halobacteria</taxon>
        <taxon>Halobacteriales</taxon>
        <taxon>Halococcaceae</taxon>
        <taxon>Halococcus</taxon>
    </lineage>
</organism>
<dbReference type="RefSeq" id="WP_244702011.1">
    <property type="nucleotide sequence ID" value="NZ_BAAADN010000096.1"/>
</dbReference>
<dbReference type="GeneID" id="71762882"/>
<reference evidence="2" key="1">
    <citation type="journal article" date="2014" name="Int. J. Syst. Evol. Microbiol.">
        <title>Complete genome sequence of Corynebacterium casei LMG S-19264T (=DSM 44701T), isolated from a smear-ripened cheese.</title>
        <authorList>
            <consortium name="US DOE Joint Genome Institute (JGI-PGF)"/>
            <person name="Walter F."/>
            <person name="Albersmeier A."/>
            <person name="Kalinowski J."/>
            <person name="Ruckert C."/>
        </authorList>
    </citation>
    <scope>NUCLEOTIDE SEQUENCE</scope>
    <source>
        <strain evidence="2">JCM 12289</strain>
    </source>
</reference>
<accession>A0AAV3SLH0</accession>
<keyword evidence="1" id="KW-0472">Membrane</keyword>
<proteinExistence type="predicted"/>
<protein>
    <submittedName>
        <fullName evidence="2">Uncharacterized protein</fullName>
    </submittedName>
</protein>
<dbReference type="Proteomes" id="UP000830542">
    <property type="component" value="Chromosome"/>
</dbReference>
<dbReference type="AlphaFoldDB" id="A0AAV3SLH0"/>
<evidence type="ECO:0000313" key="4">
    <source>
        <dbReference type="Proteomes" id="UP000830542"/>
    </source>
</evidence>
<keyword evidence="1" id="KW-0812">Transmembrane</keyword>